<keyword evidence="2 7" id="KW-0812">Transmembrane</keyword>
<feature type="transmembrane region" description="Helical" evidence="7">
    <location>
        <begin position="56"/>
        <end position="73"/>
    </location>
</feature>
<feature type="transmembrane region" description="Helical" evidence="7">
    <location>
        <begin position="220"/>
        <end position="237"/>
    </location>
</feature>
<keyword evidence="5 7" id="KW-0472">Membrane</keyword>
<dbReference type="GO" id="GO:0051301">
    <property type="term" value="P:cell division"/>
    <property type="evidence" value="ECO:0007669"/>
    <property type="project" value="UniProtKB-KW"/>
</dbReference>
<evidence type="ECO:0000256" key="5">
    <source>
        <dbReference type="ARBA" id="ARBA00023136"/>
    </source>
</evidence>
<proteinExistence type="predicted"/>
<gene>
    <name evidence="8" type="ORF">GCM10012285_42430</name>
</gene>
<feature type="transmembrane region" description="Helical" evidence="7">
    <location>
        <begin position="391"/>
        <end position="416"/>
    </location>
</feature>
<dbReference type="RefSeq" id="WP_373294199.1">
    <property type="nucleotide sequence ID" value="NZ_BMND01000019.1"/>
</dbReference>
<evidence type="ECO:0000256" key="4">
    <source>
        <dbReference type="ARBA" id="ARBA00022989"/>
    </source>
</evidence>
<comment type="subcellular location">
    <subcellularLocation>
        <location evidence="1">Membrane</location>
        <topology evidence="1">Multi-pass membrane protein</topology>
    </subcellularLocation>
</comment>
<comment type="caution">
    <text evidence="8">The sequence shown here is derived from an EMBL/GenBank/DDBJ whole genome shotgun (WGS) entry which is preliminary data.</text>
</comment>
<dbReference type="EMBL" id="BMND01000019">
    <property type="protein sequence ID" value="GGN51900.1"/>
    <property type="molecule type" value="Genomic_DNA"/>
</dbReference>
<evidence type="ECO:0000256" key="3">
    <source>
        <dbReference type="ARBA" id="ARBA00022960"/>
    </source>
</evidence>
<feature type="region of interest" description="Disordered" evidence="6">
    <location>
        <begin position="451"/>
        <end position="490"/>
    </location>
</feature>
<organism evidence="8 9">
    <name type="scientific">Streptomyces kronopolitis</name>
    <dbReference type="NCBI Taxonomy" id="1612435"/>
    <lineage>
        <taxon>Bacteria</taxon>
        <taxon>Bacillati</taxon>
        <taxon>Actinomycetota</taxon>
        <taxon>Actinomycetes</taxon>
        <taxon>Kitasatosporales</taxon>
        <taxon>Streptomycetaceae</taxon>
        <taxon>Streptomyces</taxon>
    </lineage>
</organism>
<feature type="transmembrane region" description="Helical" evidence="7">
    <location>
        <begin position="85"/>
        <end position="104"/>
    </location>
</feature>
<evidence type="ECO:0000256" key="6">
    <source>
        <dbReference type="SAM" id="MobiDB-lite"/>
    </source>
</evidence>
<feature type="transmembrane region" description="Helical" evidence="7">
    <location>
        <begin position="116"/>
        <end position="135"/>
    </location>
</feature>
<evidence type="ECO:0000256" key="7">
    <source>
        <dbReference type="SAM" id="Phobius"/>
    </source>
</evidence>
<name>A0ABQ2JQW5_9ACTN</name>
<dbReference type="Proteomes" id="UP000600080">
    <property type="component" value="Unassembled WGS sequence"/>
</dbReference>
<dbReference type="Pfam" id="PF01098">
    <property type="entry name" value="FTSW_RODA_SPOVE"/>
    <property type="match status" value="1"/>
</dbReference>
<dbReference type="PANTHER" id="PTHR30474:SF3">
    <property type="entry name" value="PEPTIDOGLYCAN GLYCOSYLTRANSFERASE RODA"/>
    <property type="match status" value="1"/>
</dbReference>
<keyword evidence="9" id="KW-1185">Reference proteome</keyword>
<dbReference type="GeneID" id="301549952"/>
<feature type="compositionally biased region" description="Acidic residues" evidence="6">
    <location>
        <begin position="458"/>
        <end position="468"/>
    </location>
</feature>
<feature type="transmembrane region" description="Helical" evidence="7">
    <location>
        <begin position="422"/>
        <end position="444"/>
    </location>
</feature>
<feature type="transmembrane region" description="Helical" evidence="7">
    <location>
        <begin position="144"/>
        <end position="162"/>
    </location>
</feature>
<evidence type="ECO:0000313" key="8">
    <source>
        <dbReference type="EMBL" id="GGN51900.1"/>
    </source>
</evidence>
<accession>A0ABQ2JQW5</accession>
<keyword evidence="8" id="KW-0131">Cell cycle</keyword>
<reference evidence="9" key="1">
    <citation type="journal article" date="2019" name="Int. J. Syst. Evol. Microbiol.">
        <title>The Global Catalogue of Microorganisms (GCM) 10K type strain sequencing project: providing services to taxonomists for standard genome sequencing and annotation.</title>
        <authorList>
            <consortium name="The Broad Institute Genomics Platform"/>
            <consortium name="The Broad Institute Genome Sequencing Center for Infectious Disease"/>
            <person name="Wu L."/>
            <person name="Ma J."/>
        </authorList>
    </citation>
    <scope>NUCLEOTIDE SEQUENCE [LARGE SCALE GENOMIC DNA]</scope>
    <source>
        <strain evidence="9">CGMCC 4.7323</strain>
    </source>
</reference>
<dbReference type="InterPro" id="IPR001182">
    <property type="entry name" value="FtsW/RodA"/>
</dbReference>
<feature type="region of interest" description="Disordered" evidence="6">
    <location>
        <begin position="1"/>
        <end position="21"/>
    </location>
</feature>
<keyword evidence="3" id="KW-0133">Cell shape</keyword>
<protein>
    <submittedName>
        <fullName evidence="8">Cell division protein FtsW</fullName>
    </submittedName>
</protein>
<keyword evidence="8" id="KW-0132">Cell division</keyword>
<dbReference type="PANTHER" id="PTHR30474">
    <property type="entry name" value="CELL CYCLE PROTEIN"/>
    <property type="match status" value="1"/>
</dbReference>
<feature type="transmembrane region" description="Helical" evidence="7">
    <location>
        <begin position="359"/>
        <end position="379"/>
    </location>
</feature>
<evidence type="ECO:0000313" key="9">
    <source>
        <dbReference type="Proteomes" id="UP000600080"/>
    </source>
</evidence>
<keyword evidence="4 7" id="KW-1133">Transmembrane helix</keyword>
<evidence type="ECO:0000256" key="1">
    <source>
        <dbReference type="ARBA" id="ARBA00004141"/>
    </source>
</evidence>
<feature type="transmembrane region" description="Helical" evidence="7">
    <location>
        <begin position="243"/>
        <end position="259"/>
    </location>
</feature>
<feature type="transmembrane region" description="Helical" evidence="7">
    <location>
        <begin position="182"/>
        <end position="200"/>
    </location>
</feature>
<evidence type="ECO:0000256" key="2">
    <source>
        <dbReference type="ARBA" id="ARBA00022692"/>
    </source>
</evidence>
<feature type="transmembrane region" description="Helical" evidence="7">
    <location>
        <begin position="266"/>
        <end position="284"/>
    </location>
</feature>
<feature type="transmembrane region" description="Helical" evidence="7">
    <location>
        <begin position="28"/>
        <end position="50"/>
    </location>
</feature>
<sequence length="490" mass="51073">MRGLTLPARRATGSDGTPGAPAARRTEALLLGLVVVVVLFGYLAVGMATGGAVPDGTAGFALAMCCLAAAPHLALRRYAPDADPLILPVATLLTGLGLVLLHRLDHAYRTPPAAGQQLLWTVIGVAACILTVALLKDYRRLQRYLYVTMAAALVLLIAPALYPGDTYGAKRWVYLGPVSFQPGEFVKVMIAVFFAGYLVVHRDALALTGRRTLGVRLPPGRQLGPIVAIWIASLLVLVLERDLGTSLIFFGLFIVMLYVATGRGSWVVCGALMAVAGAAVVGSTEPHVKGRIEAWLHPFAIFLPPDRRPPGLISDQAAQALFSFGTGGMTGTGLGQGHPELIGFAGRSDFILTTVGEELGLAGLMAVLLLYVLLAERGLRAALLSRDPFGTLLALGLAVALSLQVFVVAAGVTGLMPLTGKALPFLAQGGSSMVANWLLIALLLKVSDHARRGAGTPPDEDDEDDDGGEPAAGPGGTGALLPAQRCRPPS</sequence>